<dbReference type="InterPro" id="IPR010298">
    <property type="entry name" value="YacP-like"/>
</dbReference>
<gene>
    <name evidence="1" type="ORF">SAMN05421852_108100</name>
</gene>
<dbReference type="RefSeq" id="WP_093229932.1">
    <property type="nucleotide sequence ID" value="NZ_FORR01000008.1"/>
</dbReference>
<protein>
    <recommendedName>
        <fullName evidence="3">YacP-like NYN domain-containing protein</fullName>
    </recommendedName>
</protein>
<dbReference type="PANTHER" id="PTHR34547">
    <property type="entry name" value="YACP-LIKE NYN DOMAIN PROTEIN"/>
    <property type="match status" value="1"/>
</dbReference>
<dbReference type="OrthoDB" id="9792160at2"/>
<keyword evidence="2" id="KW-1185">Reference proteome</keyword>
<reference evidence="1 2" key="1">
    <citation type="submission" date="2016-10" db="EMBL/GenBank/DDBJ databases">
        <authorList>
            <person name="de Groot N.N."/>
        </authorList>
    </citation>
    <scope>NUCLEOTIDE SEQUENCE [LARGE SCALE GENOMIC DNA]</scope>
    <source>
        <strain evidence="1 2">DSM 44778</strain>
    </source>
</reference>
<dbReference type="Pfam" id="PF05991">
    <property type="entry name" value="NYN_YacP"/>
    <property type="match status" value="1"/>
</dbReference>
<organism evidence="1 2">
    <name type="scientific">Thermoflavimicrobium dichotomicum</name>
    <dbReference type="NCBI Taxonomy" id="46223"/>
    <lineage>
        <taxon>Bacteria</taxon>
        <taxon>Bacillati</taxon>
        <taxon>Bacillota</taxon>
        <taxon>Bacilli</taxon>
        <taxon>Bacillales</taxon>
        <taxon>Thermoactinomycetaceae</taxon>
        <taxon>Thermoflavimicrobium</taxon>
    </lineage>
</organism>
<dbReference type="AlphaFoldDB" id="A0A1I3QVS5"/>
<dbReference type="STRING" id="46223.SAMN05421852_108100"/>
<name>A0A1I3QVS5_9BACL</name>
<dbReference type="CDD" id="cd10912">
    <property type="entry name" value="PIN_YacP-like"/>
    <property type="match status" value="1"/>
</dbReference>
<dbReference type="PANTHER" id="PTHR34547:SF1">
    <property type="entry name" value="YACP-LIKE NYN DOMAIN PROTEIN"/>
    <property type="match status" value="1"/>
</dbReference>
<evidence type="ECO:0000313" key="2">
    <source>
        <dbReference type="Proteomes" id="UP000199545"/>
    </source>
</evidence>
<sequence length="176" mass="20955">MIRQEEWLIVDGYNVIGTDQKARWNPTYLEEERLRLIRDLSEYQAVTGRRVILVFDAHQTPGKEVVEEHEKITVLYTRYGETADELIERFVKQSKSPHRRIFVATSDYLEQRMIFGQGAYRISSRELLQEIRLAKQKLSNSLRKKGNMNITSARNSLEERLSDEIRNKLEKWRRKN</sequence>
<proteinExistence type="predicted"/>
<dbReference type="EMBL" id="FORR01000008">
    <property type="protein sequence ID" value="SFJ37381.1"/>
    <property type="molecule type" value="Genomic_DNA"/>
</dbReference>
<evidence type="ECO:0000313" key="1">
    <source>
        <dbReference type="EMBL" id="SFJ37381.1"/>
    </source>
</evidence>
<accession>A0A1I3QVS5</accession>
<dbReference type="Proteomes" id="UP000199545">
    <property type="component" value="Unassembled WGS sequence"/>
</dbReference>
<evidence type="ECO:0008006" key="3">
    <source>
        <dbReference type="Google" id="ProtNLM"/>
    </source>
</evidence>